<accession>A0ABV5X5X0</accession>
<dbReference type="RefSeq" id="WP_376841724.1">
    <property type="nucleotide sequence ID" value="NZ_JBHMAU010000130.1"/>
</dbReference>
<dbReference type="Proteomes" id="UP001589707">
    <property type="component" value="Unassembled WGS sequence"/>
</dbReference>
<keyword evidence="2" id="KW-0732">Signal</keyword>
<evidence type="ECO:0000313" key="4">
    <source>
        <dbReference type="Proteomes" id="UP001589707"/>
    </source>
</evidence>
<gene>
    <name evidence="3" type="ORF">ACFFN1_15320</name>
</gene>
<evidence type="ECO:0000256" key="2">
    <source>
        <dbReference type="SAM" id="SignalP"/>
    </source>
</evidence>
<dbReference type="EMBL" id="JBHMAU010000130">
    <property type="protein sequence ID" value="MFB9777744.1"/>
    <property type="molecule type" value="Genomic_DNA"/>
</dbReference>
<feature type="transmembrane region" description="Helical" evidence="1">
    <location>
        <begin position="231"/>
        <end position="253"/>
    </location>
</feature>
<feature type="transmembrane region" description="Helical" evidence="1">
    <location>
        <begin position="184"/>
        <end position="206"/>
    </location>
</feature>
<feature type="transmembrane region" description="Helical" evidence="1">
    <location>
        <begin position="40"/>
        <end position="57"/>
    </location>
</feature>
<feature type="transmembrane region" description="Helical" evidence="1">
    <location>
        <begin position="157"/>
        <end position="178"/>
    </location>
</feature>
<proteinExistence type="predicted"/>
<sequence length="260" mass="26732">MAPLTLLSALQPTTASAAAAHVRAAPLVDRLTEQTPPAYGTVTFLLIGAAIAGVLIIPSALWRVTGLIVTIVHELGHGFAGLMLGRRALAIRIAGDHSGLALSYGTGASAPWMTFWGYPAPALVGSLLIFAALYGYPLPALAAAAVMLFVSLIFMRGFLAITVTALTAASIAALVNWAPAQVTSAAALGAGLFLLIGAWKGFANLLRAHARGDRGQSDAAILARATRIPAVIWLALMFLVMAGCTALSAWGVWLQIVGAA</sequence>
<reference evidence="3 4" key="1">
    <citation type="submission" date="2024-09" db="EMBL/GenBank/DDBJ databases">
        <authorList>
            <person name="Sun Q."/>
            <person name="Mori K."/>
        </authorList>
    </citation>
    <scope>NUCLEOTIDE SEQUENCE [LARGE SCALE GENOMIC DNA]</scope>
    <source>
        <strain evidence="3 4">JCM 11683</strain>
    </source>
</reference>
<name>A0ABV5X5X0_9MICO</name>
<feature type="signal peptide" evidence="2">
    <location>
        <begin position="1"/>
        <end position="17"/>
    </location>
</feature>
<keyword evidence="1" id="KW-0472">Membrane</keyword>
<dbReference type="Pfam" id="PF13398">
    <property type="entry name" value="Peptidase_M50B"/>
    <property type="match status" value="1"/>
</dbReference>
<keyword evidence="4" id="KW-1185">Reference proteome</keyword>
<protein>
    <submittedName>
        <fullName evidence="3">M50 family metallopeptidase</fullName>
    </submittedName>
</protein>
<keyword evidence="1" id="KW-0812">Transmembrane</keyword>
<feature type="chain" id="PRO_5045455031" evidence="2">
    <location>
        <begin position="18"/>
        <end position="260"/>
    </location>
</feature>
<dbReference type="InterPro" id="IPR049500">
    <property type="entry name" value="Peptidase_M50B-like"/>
</dbReference>
<evidence type="ECO:0000256" key="1">
    <source>
        <dbReference type="SAM" id="Phobius"/>
    </source>
</evidence>
<feature type="transmembrane region" description="Helical" evidence="1">
    <location>
        <begin position="122"/>
        <end position="150"/>
    </location>
</feature>
<organism evidence="3 4">
    <name type="scientific">Brevibacterium otitidis</name>
    <dbReference type="NCBI Taxonomy" id="53364"/>
    <lineage>
        <taxon>Bacteria</taxon>
        <taxon>Bacillati</taxon>
        <taxon>Actinomycetota</taxon>
        <taxon>Actinomycetes</taxon>
        <taxon>Micrococcales</taxon>
        <taxon>Brevibacteriaceae</taxon>
        <taxon>Brevibacterium</taxon>
    </lineage>
</organism>
<evidence type="ECO:0000313" key="3">
    <source>
        <dbReference type="EMBL" id="MFB9777744.1"/>
    </source>
</evidence>
<keyword evidence="1" id="KW-1133">Transmembrane helix</keyword>
<comment type="caution">
    <text evidence="3">The sequence shown here is derived from an EMBL/GenBank/DDBJ whole genome shotgun (WGS) entry which is preliminary data.</text>
</comment>